<evidence type="ECO:0000313" key="2">
    <source>
        <dbReference type="Proteomes" id="UP000198287"/>
    </source>
</evidence>
<name>A0A226ERC7_FOLCA</name>
<dbReference type="EMBL" id="LNIX01000002">
    <property type="protein sequence ID" value="OXA60172.1"/>
    <property type="molecule type" value="Genomic_DNA"/>
</dbReference>
<proteinExistence type="predicted"/>
<accession>A0A226ERC7</accession>
<gene>
    <name evidence="1" type="ORF">Fcan01_06030</name>
</gene>
<dbReference type="AlphaFoldDB" id="A0A226ERC7"/>
<comment type="caution">
    <text evidence="1">The sequence shown here is derived from an EMBL/GenBank/DDBJ whole genome shotgun (WGS) entry which is preliminary data.</text>
</comment>
<organism evidence="1 2">
    <name type="scientific">Folsomia candida</name>
    <name type="common">Springtail</name>
    <dbReference type="NCBI Taxonomy" id="158441"/>
    <lineage>
        <taxon>Eukaryota</taxon>
        <taxon>Metazoa</taxon>
        <taxon>Ecdysozoa</taxon>
        <taxon>Arthropoda</taxon>
        <taxon>Hexapoda</taxon>
        <taxon>Collembola</taxon>
        <taxon>Entomobryomorpha</taxon>
        <taxon>Isotomoidea</taxon>
        <taxon>Isotomidae</taxon>
        <taxon>Proisotominae</taxon>
        <taxon>Folsomia</taxon>
    </lineage>
</organism>
<keyword evidence="2" id="KW-1185">Reference proteome</keyword>
<evidence type="ECO:0000313" key="1">
    <source>
        <dbReference type="EMBL" id="OXA60172.1"/>
    </source>
</evidence>
<sequence length="555" mass="63590">MTPTGFTFTRDFQEMAHQVEEEAHDEFWNIDAAWTELVNSIENAKRFVEAFNSKSANEYTRYLKGNFDEDLLLTIPVVNNSIDLDTICLKITENYGQVLPHGEGSQLRVTSIDCNILKNIDNYLLPMYVIKEPATPLESDICGECKCQLSKKEYNINCVSCGVNLCDLCTNHKQVLELGSNSKQPLCYNCSEKSIESNAVMWIKRAQFALNSAENSAARLFLEIGTKYASTLTFPSKNESPVSVAIKELEEFAAQPLISDYKIKILCLQYQGLKEFQWGAQAYKMCREGAHLYPYALACLKLINSKSSPDSRTRWEALGDKLGNYSDELALFCYNQCNFSHNQWTKKAMLYDDLASQWNKKTYFQISYHCIERGLERQPRSQHLNIVDQYFKENRHRLALYTLKASSVPLEVVLDLLHSWYNKVTKDYGIVIAIMKYIQIRVAPSVITGFPNSDPVLNLVKQLSQLPSTSVDRLIREKINNIYQVDEFLIPLALIKYKRAQSSWDELEEIANAMGCRHAARVFSKLDDIDLSGRRLNMNDSRLDIEIVSFIEEID</sequence>
<reference evidence="1 2" key="1">
    <citation type="submission" date="2015-12" db="EMBL/GenBank/DDBJ databases">
        <title>The genome of Folsomia candida.</title>
        <authorList>
            <person name="Faddeeva A."/>
            <person name="Derks M.F."/>
            <person name="Anvar Y."/>
            <person name="Smit S."/>
            <person name="Van Straalen N."/>
            <person name="Roelofs D."/>
        </authorList>
    </citation>
    <scope>NUCLEOTIDE SEQUENCE [LARGE SCALE GENOMIC DNA]</scope>
    <source>
        <strain evidence="1 2">VU population</strain>
        <tissue evidence="1">Whole body</tissue>
    </source>
</reference>
<dbReference type="Proteomes" id="UP000198287">
    <property type="component" value="Unassembled WGS sequence"/>
</dbReference>
<dbReference type="InterPro" id="IPR011011">
    <property type="entry name" value="Znf_FYVE_PHD"/>
</dbReference>
<dbReference type="SUPFAM" id="SSF57903">
    <property type="entry name" value="FYVE/PHD zinc finger"/>
    <property type="match status" value="1"/>
</dbReference>
<protein>
    <submittedName>
        <fullName evidence="1">Uncharacterized protein</fullName>
    </submittedName>
</protein>